<feature type="domain" description="Bacterial sugar transferase" evidence="9">
    <location>
        <begin position="297"/>
        <end position="482"/>
    </location>
</feature>
<reference evidence="10 11" key="1">
    <citation type="submission" date="2019-07" db="EMBL/GenBank/DDBJ databases">
        <title>Whole genome shotgun sequence of Reyranella soli NBRC 108950.</title>
        <authorList>
            <person name="Hosoyama A."/>
            <person name="Uohara A."/>
            <person name="Ohji S."/>
            <person name="Ichikawa N."/>
        </authorList>
    </citation>
    <scope>NUCLEOTIDE SEQUENCE [LARGE SCALE GENOMIC DNA]</scope>
    <source>
        <strain evidence="10 11">NBRC 108950</strain>
    </source>
</reference>
<dbReference type="NCBIfam" id="TIGR03023">
    <property type="entry name" value="WcaJ_sugtrans"/>
    <property type="match status" value="1"/>
</dbReference>
<dbReference type="PANTHER" id="PTHR30576:SF0">
    <property type="entry name" value="UNDECAPRENYL-PHOSPHATE N-ACETYLGALACTOSAMINYL 1-PHOSPHATE TRANSFERASE-RELATED"/>
    <property type="match status" value="1"/>
</dbReference>
<keyword evidence="3 10" id="KW-0808">Transferase</keyword>
<organism evidence="10 11">
    <name type="scientific">Reyranella soli</name>
    <dbReference type="NCBI Taxonomy" id="1230389"/>
    <lineage>
        <taxon>Bacteria</taxon>
        <taxon>Pseudomonadati</taxon>
        <taxon>Pseudomonadota</taxon>
        <taxon>Alphaproteobacteria</taxon>
        <taxon>Hyphomicrobiales</taxon>
        <taxon>Reyranellaceae</taxon>
        <taxon>Reyranella</taxon>
    </lineage>
</organism>
<keyword evidence="6 8" id="KW-0472">Membrane</keyword>
<dbReference type="InterPro" id="IPR003362">
    <property type="entry name" value="Bact_transf"/>
</dbReference>
<dbReference type="InterPro" id="IPR017473">
    <property type="entry name" value="Undecaprenyl-P_gluc_Ptfrase"/>
</dbReference>
<keyword evidence="11" id="KW-1185">Reference proteome</keyword>
<comment type="caution">
    <text evidence="10">The sequence shown here is derived from an EMBL/GenBank/DDBJ whole genome shotgun (WGS) entry which is preliminary data.</text>
</comment>
<dbReference type="RefSeq" id="WP_147154333.1">
    <property type="nucleotide sequence ID" value="NZ_BKAJ01000114.1"/>
</dbReference>
<evidence type="ECO:0000256" key="1">
    <source>
        <dbReference type="ARBA" id="ARBA00004141"/>
    </source>
</evidence>
<dbReference type="InterPro" id="IPR017475">
    <property type="entry name" value="EPS_sugar_tfrase"/>
</dbReference>
<evidence type="ECO:0000313" key="10">
    <source>
        <dbReference type="EMBL" id="GEP58956.1"/>
    </source>
</evidence>
<gene>
    <name evidence="10" type="ORF">RSO01_61220</name>
</gene>
<evidence type="ECO:0000256" key="4">
    <source>
        <dbReference type="ARBA" id="ARBA00022692"/>
    </source>
</evidence>
<dbReference type="OrthoDB" id="9808602at2"/>
<feature type="transmembrane region" description="Helical" evidence="8">
    <location>
        <begin position="302"/>
        <end position="323"/>
    </location>
</feature>
<evidence type="ECO:0000313" key="11">
    <source>
        <dbReference type="Proteomes" id="UP000321058"/>
    </source>
</evidence>
<protein>
    <submittedName>
        <fullName evidence="10">Undecaprenyl-phosphate glucose phosphotransferase</fullName>
    </submittedName>
</protein>
<proteinExistence type="inferred from homology"/>
<dbReference type="GO" id="GO:0000271">
    <property type="term" value="P:polysaccharide biosynthetic process"/>
    <property type="evidence" value="ECO:0007669"/>
    <property type="project" value="UniProtKB-KW"/>
</dbReference>
<feature type="transmembrane region" description="Helical" evidence="8">
    <location>
        <begin position="104"/>
        <end position="126"/>
    </location>
</feature>
<name>A0A512NJ35_9HYPH</name>
<feature type="transmembrane region" description="Helical" evidence="8">
    <location>
        <begin position="132"/>
        <end position="154"/>
    </location>
</feature>
<comment type="subcellular location">
    <subcellularLocation>
        <location evidence="1">Membrane</location>
        <topology evidence="1">Multi-pass membrane protein</topology>
    </subcellularLocation>
</comment>
<evidence type="ECO:0000256" key="7">
    <source>
        <dbReference type="ARBA" id="ARBA00023169"/>
    </source>
</evidence>
<dbReference type="Pfam" id="PF02397">
    <property type="entry name" value="Bac_transf"/>
    <property type="match status" value="1"/>
</dbReference>
<keyword evidence="5 8" id="KW-1133">Transmembrane helix</keyword>
<dbReference type="EMBL" id="BKAJ01000114">
    <property type="protein sequence ID" value="GEP58956.1"/>
    <property type="molecule type" value="Genomic_DNA"/>
</dbReference>
<dbReference type="PANTHER" id="PTHR30576">
    <property type="entry name" value="COLANIC BIOSYNTHESIS UDP-GLUCOSE LIPID CARRIER TRANSFERASE"/>
    <property type="match status" value="1"/>
</dbReference>
<dbReference type="Gene3D" id="3.40.50.720">
    <property type="entry name" value="NAD(P)-binding Rossmann-like Domain"/>
    <property type="match status" value="1"/>
</dbReference>
<feature type="transmembrane region" description="Helical" evidence="8">
    <location>
        <begin position="73"/>
        <end position="92"/>
    </location>
</feature>
<accession>A0A512NJ35</accession>
<dbReference type="NCBIfam" id="TIGR03025">
    <property type="entry name" value="EPS_sugtrans"/>
    <property type="match status" value="1"/>
</dbReference>
<evidence type="ECO:0000256" key="3">
    <source>
        <dbReference type="ARBA" id="ARBA00022679"/>
    </source>
</evidence>
<comment type="similarity">
    <text evidence="2">Belongs to the bacterial sugar transferase family.</text>
</comment>
<keyword evidence="7" id="KW-0270">Exopolysaccharide synthesis</keyword>
<dbReference type="Pfam" id="PF13727">
    <property type="entry name" value="CoA_binding_3"/>
    <property type="match status" value="1"/>
</dbReference>
<evidence type="ECO:0000256" key="2">
    <source>
        <dbReference type="ARBA" id="ARBA00006464"/>
    </source>
</evidence>
<keyword evidence="4 8" id="KW-0812">Transmembrane</keyword>
<evidence type="ECO:0000259" key="9">
    <source>
        <dbReference type="Pfam" id="PF02397"/>
    </source>
</evidence>
<evidence type="ECO:0000256" key="5">
    <source>
        <dbReference type="ARBA" id="ARBA00022989"/>
    </source>
</evidence>
<dbReference type="GO" id="GO:0016020">
    <property type="term" value="C:membrane"/>
    <property type="evidence" value="ECO:0007669"/>
    <property type="project" value="UniProtKB-SubCell"/>
</dbReference>
<dbReference type="AlphaFoldDB" id="A0A512NJ35"/>
<dbReference type="Proteomes" id="UP000321058">
    <property type="component" value="Unassembled WGS sequence"/>
</dbReference>
<feature type="transmembrane region" description="Helical" evidence="8">
    <location>
        <begin position="44"/>
        <end position="61"/>
    </location>
</feature>
<evidence type="ECO:0000256" key="6">
    <source>
        <dbReference type="ARBA" id="ARBA00023136"/>
    </source>
</evidence>
<sequence>MPSDGSLMRRGTVGVFGVFRAAPFASSPASYVDLETRLPGLLRVSDWFGIAILGLTIGALFSSRGTGSLTHSLGVVLGATATVNFLHLAHAYSMESAARLAVQLTKVAVAWTGAFFAVALITVVSGHSWEFWGGWTFLWFAGALSFLAATRYLASGRIRRWRREGRLVRRLAVFGAGREAVDLAQRLRQGGEEAHLVGVFIDGDIAPTIGSVAGDGDCLVALADAGSVDEIVVAMPWRSPGALNHALSKFAACQVEVRVDAGIPEIDYPPTEFSLLAGIPTLKVQRRPLTGWGAPLKRFEDLALTLILLVGLLPVLLIIALLVKIDSRGPVLFRQERYGVNNQRIWIFKFRSMHRDPDPDPDVPPARRKDPRVTRVGGFLRRTSLDELPQLFNVLRGEMSLVGPRPHAAVHNEKYARLIEGYLGRHRMKPGITGWAQVNGLRGAIGRIEEMKRRLEYDRYYMANWSLLLDIKILLMTIPAVFRGTNAY</sequence>
<dbReference type="GO" id="GO:0016780">
    <property type="term" value="F:phosphotransferase activity, for other substituted phosphate groups"/>
    <property type="evidence" value="ECO:0007669"/>
    <property type="project" value="TreeGrafter"/>
</dbReference>
<evidence type="ECO:0000256" key="8">
    <source>
        <dbReference type="SAM" id="Phobius"/>
    </source>
</evidence>